<dbReference type="AlphaFoldDB" id="A0A6N4SP50"/>
<dbReference type="Pfam" id="PF18962">
    <property type="entry name" value="Por_Secre_tail"/>
    <property type="match status" value="1"/>
</dbReference>
<keyword evidence="1" id="KW-0732">Signal</keyword>
<dbReference type="KEGG" id="chu:CHU_0740"/>
<dbReference type="InterPro" id="IPR026444">
    <property type="entry name" value="Secre_tail"/>
</dbReference>
<evidence type="ECO:0000313" key="3">
    <source>
        <dbReference type="EMBL" id="ABG58027.1"/>
    </source>
</evidence>
<evidence type="ECO:0000256" key="1">
    <source>
        <dbReference type="SAM" id="SignalP"/>
    </source>
</evidence>
<accession>A0A6N4SP50</accession>
<protein>
    <recommendedName>
        <fullName evidence="2">Secretion system C-terminal sorting domain-containing protein</fullName>
    </recommendedName>
</protein>
<feature type="signal peptide" evidence="1">
    <location>
        <begin position="1"/>
        <end position="19"/>
    </location>
</feature>
<dbReference type="RefSeq" id="WP_011584143.1">
    <property type="nucleotide sequence ID" value="NC_008255.1"/>
</dbReference>
<dbReference type="Gene3D" id="2.60.120.260">
    <property type="entry name" value="Galactose-binding domain-like"/>
    <property type="match status" value="1"/>
</dbReference>
<organism evidence="3 4">
    <name type="scientific">Cytophaga hutchinsonii (strain ATCC 33406 / DSM 1761 / CIP 103989 / NBRC 15051 / NCIMB 9469 / D465)</name>
    <dbReference type="NCBI Taxonomy" id="269798"/>
    <lineage>
        <taxon>Bacteria</taxon>
        <taxon>Pseudomonadati</taxon>
        <taxon>Bacteroidota</taxon>
        <taxon>Cytophagia</taxon>
        <taxon>Cytophagales</taxon>
        <taxon>Cytophagaceae</taxon>
        <taxon>Cytophaga</taxon>
    </lineage>
</organism>
<evidence type="ECO:0000313" key="4">
    <source>
        <dbReference type="Proteomes" id="UP000001822"/>
    </source>
</evidence>
<dbReference type="NCBIfam" id="TIGR04183">
    <property type="entry name" value="Por_Secre_tail"/>
    <property type="match status" value="1"/>
</dbReference>
<feature type="chain" id="PRO_5026906913" description="Secretion system C-terminal sorting domain-containing protein" evidence="1">
    <location>
        <begin position="20"/>
        <end position="282"/>
    </location>
</feature>
<name>A0A6N4SP50_CYTH3</name>
<keyword evidence="4" id="KW-1185">Reference proteome</keyword>
<feature type="domain" description="Secretion system C-terminal sorting" evidence="2">
    <location>
        <begin position="216"/>
        <end position="280"/>
    </location>
</feature>
<evidence type="ECO:0000259" key="2">
    <source>
        <dbReference type="Pfam" id="PF18962"/>
    </source>
</evidence>
<reference evidence="3 4" key="1">
    <citation type="journal article" date="2007" name="Appl. Environ. Microbiol.">
        <title>Genome sequence of the cellulolytic gliding bacterium Cytophaga hutchinsonii.</title>
        <authorList>
            <person name="Xie G."/>
            <person name="Bruce D.C."/>
            <person name="Challacombe J.F."/>
            <person name="Chertkov O."/>
            <person name="Detter J.C."/>
            <person name="Gilna P."/>
            <person name="Han C.S."/>
            <person name="Lucas S."/>
            <person name="Misra M."/>
            <person name="Myers G.L."/>
            <person name="Richardson P."/>
            <person name="Tapia R."/>
            <person name="Thayer N."/>
            <person name="Thompson L.S."/>
            <person name="Brettin T.S."/>
            <person name="Henrissat B."/>
            <person name="Wilson D.B."/>
            <person name="McBride M.J."/>
        </authorList>
    </citation>
    <scope>NUCLEOTIDE SEQUENCE [LARGE SCALE GENOMIC DNA]</scope>
    <source>
        <strain evidence="4">ATCC 33406 / DSM 1761 / CIP 103989 / NBRC 15051 / NCIMB 9469 / D465</strain>
    </source>
</reference>
<dbReference type="OrthoDB" id="713122at2"/>
<gene>
    <name evidence="3" type="ordered locus">CHU_0740</name>
</gene>
<dbReference type="Proteomes" id="UP000001822">
    <property type="component" value="Chromosome"/>
</dbReference>
<proteinExistence type="predicted"/>
<dbReference type="EMBL" id="CP000383">
    <property type="protein sequence ID" value="ABG58027.1"/>
    <property type="molecule type" value="Genomic_DNA"/>
</dbReference>
<sequence>MKKQLVLLAISCLCLSVHAQQQLPNGSFENWSQNEDLPYDEPDTWFGTSVNCMGTPFTCSASTLKVTDAHAGSYAAKLVNLANIGIGGSMKGQLIYTPDMPGYEVFTSKPKTFNGFYKFTNAGSDEITVSVTLIDADEQPVAYGETILTETKSAYTQFNLPIQYFSSSAVTGIYVEIAFNEDADAASTFIVDDLSFTYLSSPVTAKTPVSAGIQFYPNPGKDNLHFEKPVSNISISTTNGMNMLNAAEETNVLNIASLPKGIYIISYEYNQTRINGKLVVEE</sequence>